<dbReference type="Proteomes" id="UP000230750">
    <property type="component" value="Unassembled WGS sequence"/>
</dbReference>
<feature type="compositionally biased region" description="Low complexity" evidence="1">
    <location>
        <begin position="69"/>
        <end position="78"/>
    </location>
</feature>
<dbReference type="GO" id="GO:0003676">
    <property type="term" value="F:nucleic acid binding"/>
    <property type="evidence" value="ECO:0007669"/>
    <property type="project" value="InterPro"/>
</dbReference>
<dbReference type="AlphaFoldDB" id="A0A2G8JZ35"/>
<proteinExistence type="predicted"/>
<sequence>MEELESVPEKRDKLVHSSHVISGEEAPKDVSSDESRTLPLPKDKTAESKKQDSGRFPKSSKRREKEPSTTAMTTTQSTGHDFVTKTHTNVESAAAKGDINKDSQGKHGAVTKPKKKPPLFRTKVSEENLESSIPRLTRQASQEEPLPPENVVTRRRSNGRNKFLPRSQPVSDDTSPPPTPDIAIHIQQSDPPTVCRFPHQHSGDGPSLNPLFKQSSLEARSEPALSREPSQEKEFTDSKGVNLHQFIVDTLRKPQDRTMLLHLEKELADLVHSKPEKKFKDHIHEDRLDGPARRILKRDTASYEDKDYYDQSEKSDMFAKDDKKSKSFEERQERYDRVRARIFNQSQQSATSQEALTVDSPTSCFVFSFIFILRRGSRYFLPGRKQFFSLIVVKAVAPQMTLATTGNRTGPGVVRQQWFR</sequence>
<feature type="compositionally biased region" description="Basic and acidic residues" evidence="1">
    <location>
        <begin position="25"/>
        <end position="55"/>
    </location>
</feature>
<dbReference type="PROSITE" id="PS51673">
    <property type="entry name" value="SUZ"/>
    <property type="match status" value="1"/>
</dbReference>
<protein>
    <submittedName>
        <fullName evidence="3">Putative R3H domain-containing protein 2</fullName>
    </submittedName>
</protein>
<dbReference type="PANTHER" id="PTHR15672:SF8">
    <property type="entry name" value="PROTEIN ENCORE"/>
    <property type="match status" value="1"/>
</dbReference>
<gene>
    <name evidence="3" type="ORF">BSL78_22156</name>
</gene>
<dbReference type="SUPFAM" id="SSF82708">
    <property type="entry name" value="R3H domain"/>
    <property type="match status" value="1"/>
</dbReference>
<feature type="domain" description="SUZ" evidence="2">
    <location>
        <begin position="273"/>
        <end position="347"/>
    </location>
</feature>
<dbReference type="EMBL" id="MRZV01001062">
    <property type="protein sequence ID" value="PIK41002.1"/>
    <property type="molecule type" value="Genomic_DNA"/>
</dbReference>
<evidence type="ECO:0000256" key="1">
    <source>
        <dbReference type="SAM" id="MobiDB-lite"/>
    </source>
</evidence>
<dbReference type="InterPro" id="IPR051937">
    <property type="entry name" value="R3H_domain_containing"/>
</dbReference>
<dbReference type="STRING" id="307972.A0A2G8JZ35"/>
<evidence type="ECO:0000259" key="2">
    <source>
        <dbReference type="PROSITE" id="PS51673"/>
    </source>
</evidence>
<evidence type="ECO:0000313" key="3">
    <source>
        <dbReference type="EMBL" id="PIK41002.1"/>
    </source>
</evidence>
<dbReference type="InterPro" id="IPR024771">
    <property type="entry name" value="SUZ"/>
</dbReference>
<reference evidence="3 4" key="1">
    <citation type="journal article" date="2017" name="PLoS Biol.">
        <title>The sea cucumber genome provides insights into morphological evolution and visceral regeneration.</title>
        <authorList>
            <person name="Zhang X."/>
            <person name="Sun L."/>
            <person name="Yuan J."/>
            <person name="Sun Y."/>
            <person name="Gao Y."/>
            <person name="Zhang L."/>
            <person name="Li S."/>
            <person name="Dai H."/>
            <person name="Hamel J.F."/>
            <person name="Liu C."/>
            <person name="Yu Y."/>
            <person name="Liu S."/>
            <person name="Lin W."/>
            <person name="Guo K."/>
            <person name="Jin S."/>
            <person name="Xu P."/>
            <person name="Storey K.B."/>
            <person name="Huan P."/>
            <person name="Zhang T."/>
            <person name="Zhou Y."/>
            <person name="Zhang J."/>
            <person name="Lin C."/>
            <person name="Li X."/>
            <person name="Xing L."/>
            <person name="Huo D."/>
            <person name="Sun M."/>
            <person name="Wang L."/>
            <person name="Mercier A."/>
            <person name="Li F."/>
            <person name="Yang H."/>
            <person name="Xiang J."/>
        </authorList>
    </citation>
    <scope>NUCLEOTIDE SEQUENCE [LARGE SCALE GENOMIC DNA]</scope>
    <source>
        <strain evidence="3">Shaxun</strain>
        <tissue evidence="3">Muscle</tissue>
    </source>
</reference>
<evidence type="ECO:0000313" key="4">
    <source>
        <dbReference type="Proteomes" id="UP000230750"/>
    </source>
</evidence>
<name>A0A2G8JZ35_STIJA</name>
<dbReference type="OrthoDB" id="278430at2759"/>
<dbReference type="Pfam" id="PF12752">
    <property type="entry name" value="SUZ"/>
    <property type="match status" value="1"/>
</dbReference>
<dbReference type="InterPro" id="IPR036867">
    <property type="entry name" value="R3H_dom_sf"/>
</dbReference>
<feature type="region of interest" description="Disordered" evidence="1">
    <location>
        <begin position="1"/>
        <end position="237"/>
    </location>
</feature>
<dbReference type="Gene3D" id="3.30.1370.50">
    <property type="entry name" value="R3H-like domain"/>
    <property type="match status" value="1"/>
</dbReference>
<dbReference type="PANTHER" id="PTHR15672">
    <property type="entry name" value="CAMP-REGULATED PHOSPHOPROTEIN 21 RELATED R3H DOMAIN CONTAINING PROTEIN"/>
    <property type="match status" value="1"/>
</dbReference>
<organism evidence="3 4">
    <name type="scientific">Stichopus japonicus</name>
    <name type="common">Sea cucumber</name>
    <dbReference type="NCBI Taxonomy" id="307972"/>
    <lineage>
        <taxon>Eukaryota</taxon>
        <taxon>Metazoa</taxon>
        <taxon>Echinodermata</taxon>
        <taxon>Eleutherozoa</taxon>
        <taxon>Echinozoa</taxon>
        <taxon>Holothuroidea</taxon>
        <taxon>Aspidochirotacea</taxon>
        <taxon>Aspidochirotida</taxon>
        <taxon>Stichopodidae</taxon>
        <taxon>Apostichopus</taxon>
    </lineage>
</organism>
<accession>A0A2G8JZ35</accession>
<comment type="caution">
    <text evidence="3">The sequence shown here is derived from an EMBL/GenBank/DDBJ whole genome shotgun (WGS) entry which is preliminary data.</text>
</comment>
<keyword evidence="4" id="KW-1185">Reference proteome</keyword>